<name>A0A1M5PQR4_9FIRM</name>
<dbReference type="STRING" id="1123382.SAMN02745221_01542"/>
<gene>
    <name evidence="1" type="ORF">SAMN02745221_01542</name>
</gene>
<accession>A0A1M5PQR4</accession>
<dbReference type="InterPro" id="IPR008995">
    <property type="entry name" value="Mo/tungstate-bd_C_term_dom"/>
</dbReference>
<keyword evidence="2" id="KW-1185">Reference proteome</keyword>
<reference evidence="2" key="1">
    <citation type="submission" date="2016-11" db="EMBL/GenBank/DDBJ databases">
        <authorList>
            <person name="Varghese N."/>
            <person name="Submissions S."/>
        </authorList>
    </citation>
    <scope>NUCLEOTIDE SEQUENCE [LARGE SCALE GENOMIC DNA]</scope>
    <source>
        <strain evidence="2">DSM 11003</strain>
    </source>
</reference>
<dbReference type="EMBL" id="FQWY01000025">
    <property type="protein sequence ID" value="SHH04104.1"/>
    <property type="molecule type" value="Genomic_DNA"/>
</dbReference>
<dbReference type="AlphaFoldDB" id="A0A1M5PQR4"/>
<proteinExistence type="predicted"/>
<evidence type="ECO:0008006" key="3">
    <source>
        <dbReference type="Google" id="ProtNLM"/>
    </source>
</evidence>
<dbReference type="Gene3D" id="2.40.50.100">
    <property type="match status" value="1"/>
</dbReference>
<evidence type="ECO:0000313" key="1">
    <source>
        <dbReference type="EMBL" id="SHH04104.1"/>
    </source>
</evidence>
<sequence>MGDLAITSVMTRESLEESGFSQGDEVTALVKAINVVLVK</sequence>
<dbReference type="SUPFAM" id="SSF50331">
    <property type="entry name" value="MOP-like"/>
    <property type="match status" value="1"/>
</dbReference>
<organism evidence="1 2">
    <name type="scientific">Thermosyntropha lipolytica DSM 11003</name>
    <dbReference type="NCBI Taxonomy" id="1123382"/>
    <lineage>
        <taxon>Bacteria</taxon>
        <taxon>Bacillati</taxon>
        <taxon>Bacillota</taxon>
        <taxon>Clostridia</taxon>
        <taxon>Eubacteriales</taxon>
        <taxon>Syntrophomonadaceae</taxon>
        <taxon>Thermosyntropha</taxon>
    </lineage>
</organism>
<evidence type="ECO:0000313" key="2">
    <source>
        <dbReference type="Proteomes" id="UP000242329"/>
    </source>
</evidence>
<protein>
    <recommendedName>
        <fullName evidence="3">TOBE domain-containing protein</fullName>
    </recommendedName>
</protein>
<dbReference type="Proteomes" id="UP000242329">
    <property type="component" value="Unassembled WGS sequence"/>
</dbReference>